<keyword evidence="6 17" id="KW-0028">Amino-acid biosynthesis</keyword>
<comment type="similarity">
    <text evidence="17">Belongs to the sugar phosphate cyclases superfamily. Dehydroquinate synthase family.</text>
</comment>
<keyword evidence="12 17" id="KW-0057">Aromatic amino acid biosynthesis</keyword>
<comment type="pathway">
    <text evidence="3 17">Metabolic intermediate biosynthesis; chorismate biosynthesis; chorismate from D-erythrose 4-phosphate and phosphoenolpyruvate: step 2/7.</text>
</comment>
<keyword evidence="5 17" id="KW-0963">Cytoplasm</keyword>
<protein>
    <recommendedName>
        <fullName evidence="16 17">Multifunctional fusion protein</fullName>
    </recommendedName>
    <domain>
        <recommendedName>
            <fullName evidence="16">Shikimate kinase</fullName>
            <shortName evidence="16">SK</shortName>
            <ecNumber evidence="16">2.7.1.71</ecNumber>
        </recommendedName>
    </domain>
    <domain>
        <recommendedName>
            <fullName evidence="17">3-dehydroquinate synthase</fullName>
            <shortName evidence="17">DHQS</shortName>
            <ecNumber evidence="17">4.2.3.4</ecNumber>
        </recommendedName>
    </domain>
</protein>
<evidence type="ECO:0000256" key="10">
    <source>
        <dbReference type="ARBA" id="ARBA00022840"/>
    </source>
</evidence>
<keyword evidence="9 16" id="KW-0418">Kinase</keyword>
<dbReference type="HAMAP" id="MF_00109">
    <property type="entry name" value="Shikimate_kinase"/>
    <property type="match status" value="1"/>
</dbReference>
<evidence type="ECO:0000256" key="13">
    <source>
        <dbReference type="ARBA" id="ARBA00023239"/>
    </source>
</evidence>
<dbReference type="PROSITE" id="PS01128">
    <property type="entry name" value="SHIKIMATE_KINASE"/>
    <property type="match status" value="1"/>
</dbReference>
<keyword evidence="21" id="KW-1185">Reference proteome</keyword>
<comment type="subcellular location">
    <subcellularLocation>
        <location evidence="17">Cytoplasm</location>
    </subcellularLocation>
</comment>
<dbReference type="InterPro" id="IPR016037">
    <property type="entry name" value="DHQ_synth_AroB"/>
</dbReference>
<evidence type="ECO:0000256" key="2">
    <source>
        <dbReference type="ARBA" id="ARBA00001911"/>
    </source>
</evidence>
<keyword evidence="7 16" id="KW-0808">Transferase</keyword>
<dbReference type="SUPFAM" id="SSF56796">
    <property type="entry name" value="Dehydroquinate synthase-like"/>
    <property type="match status" value="1"/>
</dbReference>
<feature type="binding site" evidence="16">
    <location>
        <position position="15"/>
    </location>
    <ligand>
        <name>Mg(2+)</name>
        <dbReference type="ChEBI" id="CHEBI:18420"/>
    </ligand>
</feature>
<dbReference type="PANTHER" id="PTHR43622:SF7">
    <property type="entry name" value="3-DEHYDROQUINATE SYNTHASE, CHLOROPLASTIC"/>
    <property type="match status" value="1"/>
</dbReference>
<evidence type="ECO:0000256" key="16">
    <source>
        <dbReference type="HAMAP-Rule" id="MF_00109"/>
    </source>
</evidence>
<evidence type="ECO:0000313" key="20">
    <source>
        <dbReference type="EMBL" id="MDP9800036.1"/>
    </source>
</evidence>
<keyword evidence="16" id="KW-0460">Magnesium</keyword>
<dbReference type="PANTHER" id="PTHR43622">
    <property type="entry name" value="3-DEHYDROQUINATE SYNTHASE"/>
    <property type="match status" value="1"/>
</dbReference>
<keyword evidence="8 17" id="KW-0547">Nucleotide-binding</keyword>
<comment type="function">
    <text evidence="17">Catalyzes the conversion of 3-deoxy-D-arabino-heptulosonate 7-phosphate (DAHP) to dehydroquinate (DHQ).</text>
</comment>
<dbReference type="CDD" id="cd08195">
    <property type="entry name" value="DHQS"/>
    <property type="match status" value="1"/>
</dbReference>
<feature type="binding site" evidence="16">
    <location>
        <begin position="11"/>
        <end position="16"/>
    </location>
    <ligand>
        <name>ATP</name>
        <dbReference type="ChEBI" id="CHEBI:30616"/>
    </ligand>
</feature>
<evidence type="ECO:0000256" key="15">
    <source>
        <dbReference type="ARBA" id="ARBA00048567"/>
    </source>
</evidence>
<dbReference type="SUPFAM" id="SSF52540">
    <property type="entry name" value="P-loop containing nucleoside triphosphate hydrolases"/>
    <property type="match status" value="1"/>
</dbReference>
<feature type="binding site" evidence="17">
    <location>
        <position position="426"/>
    </location>
    <ligand>
        <name>Zn(2+)</name>
        <dbReference type="ChEBI" id="CHEBI:29105"/>
    </ligand>
</feature>
<comment type="cofactor">
    <cofactor evidence="17">
        <name>Co(2+)</name>
        <dbReference type="ChEBI" id="CHEBI:48828"/>
    </cofactor>
    <cofactor evidence="17">
        <name>Zn(2+)</name>
        <dbReference type="ChEBI" id="CHEBI:29105"/>
    </cofactor>
    <text evidence="17">Binds 1 divalent metal cation per subunit. Can use either Co(2+) or Zn(2+).</text>
</comment>
<dbReference type="Pfam" id="PF01202">
    <property type="entry name" value="SKI"/>
    <property type="match status" value="1"/>
</dbReference>
<keyword evidence="10 16" id="KW-0067">ATP-binding</keyword>
<evidence type="ECO:0000256" key="4">
    <source>
        <dbReference type="ARBA" id="ARBA00004842"/>
    </source>
</evidence>
<dbReference type="Gene3D" id="3.40.50.300">
    <property type="entry name" value="P-loop containing nucleotide triphosphate hydrolases"/>
    <property type="match status" value="1"/>
</dbReference>
<feature type="binding site" evidence="16">
    <location>
        <position position="134"/>
    </location>
    <ligand>
        <name>substrate</name>
    </ligand>
</feature>
<evidence type="ECO:0000256" key="8">
    <source>
        <dbReference type="ARBA" id="ARBA00022741"/>
    </source>
</evidence>
<organism evidence="20 21">
    <name type="scientific">Arcanobacterium wilhelmae</name>
    <dbReference type="NCBI Taxonomy" id="1803177"/>
    <lineage>
        <taxon>Bacteria</taxon>
        <taxon>Bacillati</taxon>
        <taxon>Actinomycetota</taxon>
        <taxon>Actinomycetes</taxon>
        <taxon>Actinomycetales</taxon>
        <taxon>Actinomycetaceae</taxon>
        <taxon>Arcanobacterium</taxon>
    </lineage>
</organism>
<evidence type="ECO:0000256" key="11">
    <source>
        <dbReference type="ARBA" id="ARBA00023027"/>
    </source>
</evidence>
<keyword evidence="17" id="KW-0479">Metal-binding</keyword>
<evidence type="ECO:0000256" key="17">
    <source>
        <dbReference type="HAMAP-Rule" id="MF_00110"/>
    </source>
</evidence>
<dbReference type="Gene3D" id="3.40.50.1970">
    <property type="match status" value="1"/>
</dbReference>
<feature type="binding site" evidence="17">
    <location>
        <position position="305"/>
    </location>
    <ligand>
        <name>NAD(+)</name>
        <dbReference type="ChEBI" id="CHEBI:57540"/>
    </ligand>
</feature>
<dbReference type="InterPro" id="IPR030960">
    <property type="entry name" value="DHQS/DOIS_N"/>
</dbReference>
<feature type="binding site" evidence="17">
    <location>
        <begin position="268"/>
        <end position="272"/>
    </location>
    <ligand>
        <name>NAD(+)</name>
        <dbReference type="ChEBI" id="CHEBI:57540"/>
    </ligand>
</feature>
<accession>A0ABT9N8K3</accession>
<feature type="binding site" evidence="16">
    <location>
        <position position="78"/>
    </location>
    <ligand>
        <name>substrate</name>
    </ligand>
</feature>
<comment type="catalytic activity">
    <reaction evidence="1 17">
        <text>7-phospho-2-dehydro-3-deoxy-D-arabino-heptonate = 3-dehydroquinate + phosphate</text>
        <dbReference type="Rhea" id="RHEA:21968"/>
        <dbReference type="ChEBI" id="CHEBI:32364"/>
        <dbReference type="ChEBI" id="CHEBI:43474"/>
        <dbReference type="ChEBI" id="CHEBI:58394"/>
        <dbReference type="EC" id="4.2.3.4"/>
    </reaction>
</comment>
<dbReference type="EC" id="2.7.1.71" evidence="16"/>
<feature type="domain" description="3-dehydroquinate synthase C-terminal" evidence="19">
    <location>
        <begin position="344"/>
        <end position="486"/>
    </location>
</feature>
<comment type="cofactor">
    <cofactor evidence="16">
        <name>Mg(2+)</name>
        <dbReference type="ChEBI" id="CHEBI:18420"/>
    </cofactor>
    <text evidence="16">Binds 1 Mg(2+) ion per subunit.</text>
</comment>
<dbReference type="InterPro" id="IPR056179">
    <property type="entry name" value="DHQS_C"/>
</dbReference>
<feature type="binding site" evidence="16">
    <location>
        <position position="33"/>
    </location>
    <ligand>
        <name>substrate</name>
    </ligand>
</feature>
<dbReference type="InterPro" id="IPR023000">
    <property type="entry name" value="Shikimate_kinase_CS"/>
</dbReference>
<feature type="binding site" evidence="17">
    <location>
        <position position="314"/>
    </location>
    <ligand>
        <name>NAD(+)</name>
        <dbReference type="ChEBI" id="CHEBI:57540"/>
    </ligand>
</feature>
<keyword evidence="11 17" id="KW-0520">NAD</keyword>
<dbReference type="InterPro" id="IPR027417">
    <property type="entry name" value="P-loop_NTPase"/>
</dbReference>
<feature type="binding site" evidence="17">
    <location>
        <begin position="292"/>
        <end position="293"/>
    </location>
    <ligand>
        <name>NAD(+)</name>
        <dbReference type="ChEBI" id="CHEBI:57540"/>
    </ligand>
</feature>
<dbReference type="RefSeq" id="WP_278057475.1">
    <property type="nucleotide sequence ID" value="NZ_CP121247.1"/>
</dbReference>
<comment type="catalytic activity">
    <reaction evidence="15 16">
        <text>shikimate + ATP = 3-phosphoshikimate + ADP + H(+)</text>
        <dbReference type="Rhea" id="RHEA:13121"/>
        <dbReference type="ChEBI" id="CHEBI:15378"/>
        <dbReference type="ChEBI" id="CHEBI:30616"/>
        <dbReference type="ChEBI" id="CHEBI:36208"/>
        <dbReference type="ChEBI" id="CHEBI:145989"/>
        <dbReference type="ChEBI" id="CHEBI:456216"/>
        <dbReference type="EC" id="2.7.1.71"/>
    </reaction>
</comment>
<evidence type="ECO:0000256" key="12">
    <source>
        <dbReference type="ARBA" id="ARBA00023141"/>
    </source>
</evidence>
<reference evidence="20 21" key="1">
    <citation type="submission" date="2023-07" db="EMBL/GenBank/DDBJ databases">
        <title>Sequencing the genomes of 1000 actinobacteria strains.</title>
        <authorList>
            <person name="Klenk H.-P."/>
        </authorList>
    </citation>
    <scope>NUCLEOTIDE SEQUENCE [LARGE SCALE GENOMIC DNA]</scope>
    <source>
        <strain evidence="20 21">DSM 102162</strain>
    </source>
</reference>
<comment type="cofactor">
    <cofactor evidence="2 17">
        <name>NAD(+)</name>
        <dbReference type="ChEBI" id="CHEBI:57540"/>
    </cofactor>
</comment>
<keyword evidence="14" id="KW-0511">Multifunctional enzyme</keyword>
<comment type="pathway">
    <text evidence="4 16">Metabolic intermediate biosynthesis; chorismate biosynthesis; chorismate from D-erythrose 4-phosphate and phosphoenolpyruvate: step 5/7.</text>
</comment>
<evidence type="ECO:0000259" key="18">
    <source>
        <dbReference type="Pfam" id="PF01761"/>
    </source>
</evidence>
<dbReference type="PRINTS" id="PR01100">
    <property type="entry name" value="SHIKIMTKNASE"/>
</dbReference>
<keyword evidence="17" id="KW-0170">Cobalt</keyword>
<gene>
    <name evidence="17" type="primary">aroB</name>
    <name evidence="16" type="synonym">aroK</name>
    <name evidence="20" type="ORF">J2S49_000112</name>
</gene>
<feature type="binding site" evidence="16">
    <location>
        <position position="56"/>
    </location>
    <ligand>
        <name>substrate</name>
    </ligand>
</feature>
<comment type="function">
    <text evidence="16">Catalyzes the specific phosphorylation of the 3-hydroxyl group of shikimic acid using ATP as a cosubstrate.</text>
</comment>
<dbReference type="Pfam" id="PF01761">
    <property type="entry name" value="DHQ_synthase"/>
    <property type="match status" value="1"/>
</dbReference>
<dbReference type="HAMAP" id="MF_00110">
    <property type="entry name" value="DHQ_synthase"/>
    <property type="match status" value="1"/>
</dbReference>
<evidence type="ECO:0000256" key="14">
    <source>
        <dbReference type="ARBA" id="ARBA00023268"/>
    </source>
</evidence>
<evidence type="ECO:0000256" key="6">
    <source>
        <dbReference type="ARBA" id="ARBA00022605"/>
    </source>
</evidence>
<feature type="domain" description="3-dehydroquinate synthase N-terminal" evidence="18">
    <location>
        <begin position="230"/>
        <end position="342"/>
    </location>
</feature>
<proteinExistence type="inferred from homology"/>
<evidence type="ECO:0000256" key="7">
    <source>
        <dbReference type="ARBA" id="ARBA00022679"/>
    </source>
</evidence>
<dbReference type="EMBL" id="JAUSQW010000001">
    <property type="protein sequence ID" value="MDP9800036.1"/>
    <property type="molecule type" value="Genomic_DNA"/>
</dbReference>
<dbReference type="Proteomes" id="UP001235966">
    <property type="component" value="Unassembled WGS sequence"/>
</dbReference>
<comment type="similarity">
    <text evidence="16">Belongs to the shikimate kinase family.</text>
</comment>
<evidence type="ECO:0000259" key="19">
    <source>
        <dbReference type="Pfam" id="PF24621"/>
    </source>
</evidence>
<dbReference type="InterPro" id="IPR050071">
    <property type="entry name" value="Dehydroquinate_synthase"/>
</dbReference>
<dbReference type="CDD" id="cd00464">
    <property type="entry name" value="SK"/>
    <property type="match status" value="1"/>
</dbReference>
<feature type="binding site" evidence="17">
    <location>
        <position position="410"/>
    </location>
    <ligand>
        <name>Zn(2+)</name>
        <dbReference type="ChEBI" id="CHEBI:29105"/>
    </ligand>
</feature>
<evidence type="ECO:0000256" key="9">
    <source>
        <dbReference type="ARBA" id="ARBA00022777"/>
    </source>
</evidence>
<comment type="caution">
    <text evidence="17">Lacks conserved residue(s) required for the propagation of feature annotation.</text>
</comment>
<evidence type="ECO:0000256" key="5">
    <source>
        <dbReference type="ARBA" id="ARBA00022490"/>
    </source>
</evidence>
<evidence type="ECO:0000256" key="3">
    <source>
        <dbReference type="ARBA" id="ARBA00004661"/>
    </source>
</evidence>
<keyword evidence="17" id="KW-0862">Zinc</keyword>
<dbReference type="Pfam" id="PF24621">
    <property type="entry name" value="DHQS_C"/>
    <property type="match status" value="1"/>
</dbReference>
<dbReference type="Gene3D" id="1.20.1090.10">
    <property type="entry name" value="Dehydroquinate synthase-like - alpha domain"/>
    <property type="match status" value="1"/>
</dbReference>
<evidence type="ECO:0000313" key="21">
    <source>
        <dbReference type="Proteomes" id="UP001235966"/>
    </source>
</evidence>
<keyword evidence="13 17" id="KW-0456">Lyase</keyword>
<sequence>MVRAVFIGMPGSGKSAIGRRVANRLGVGFEDTDSLIERSTGRKIAELFELGEAHFRAVESEVVRRAISEFDGILSLGGGAILDAVTRGLLGDIPVVLVDASNDVLEARVTHGRGVRPLLIDDVGAKIARLRDERAALYFDVADVVVDSSAFSRDQTTDVVVAALLNPPVTIPVRAERPYDVIVGRAVAPLASRLAGSYSAALVVASPDVVGLATQLAGSIRNLGTRAEVVTVPRSEDAKSAAVIESLWEKLAQMEIGRDGVVVAVGGGATTDVAGFAAATWLRGVAWVAVPTTLLGMVDAAVGGKTGINTTAGKNLAGAFHSPAGVFADLDVLTTLPLRTLREGMGEVVKCGLIGGSGIVETVLAQRERILDPTSSALAQVAAASIALKARVVSSDLRESGQREILNYGHTLAHALEAASGFTMPHGEAVAVGCVFAAELAARNSIAHRELVELHREAFSAVGLAIDAPGFEREELMQFMRSDKKVRDGVLRFVVLRDVGVPEILTAPDHLDRAFGAIGVK</sequence>
<evidence type="ECO:0000256" key="1">
    <source>
        <dbReference type="ARBA" id="ARBA00001393"/>
    </source>
</evidence>
<dbReference type="NCBIfam" id="TIGR01357">
    <property type="entry name" value="aroB"/>
    <property type="match status" value="1"/>
</dbReference>
<name>A0ABT9N8K3_9ACTO</name>
<dbReference type="EC" id="4.2.3.4" evidence="17"/>
<feature type="binding site" evidence="16">
    <location>
        <position position="116"/>
    </location>
    <ligand>
        <name>ATP</name>
        <dbReference type="ChEBI" id="CHEBI:30616"/>
    </ligand>
</feature>
<comment type="caution">
    <text evidence="20">The sequence shown here is derived from an EMBL/GenBank/DDBJ whole genome shotgun (WGS) entry which is preliminary data.</text>
</comment>
<feature type="binding site" evidence="17">
    <location>
        <position position="347"/>
    </location>
    <ligand>
        <name>Zn(2+)</name>
        <dbReference type="ChEBI" id="CHEBI:29105"/>
    </ligand>
</feature>
<comment type="subunit">
    <text evidence="16">Monomer.</text>
</comment>
<dbReference type="InterPro" id="IPR031322">
    <property type="entry name" value="Shikimate/glucono_kinase"/>
</dbReference>
<dbReference type="InterPro" id="IPR000623">
    <property type="entry name" value="Shikimate_kinase/TSH1"/>
</dbReference>